<gene>
    <name evidence="1" type="ORF">CHARACLAT_020382</name>
</gene>
<keyword evidence="2" id="KW-1185">Reference proteome</keyword>
<sequence>MVKQTIQIFGRIKPTKKTLAVYSVDHKEETGASLEFVIPRDLVDGFINNKRDCYKFSTFTFFGSRFN</sequence>
<proteinExistence type="predicted"/>
<name>A0ABU7DI98_9TELE</name>
<protein>
    <submittedName>
        <fullName evidence="1">Uncharacterized protein</fullName>
    </submittedName>
</protein>
<evidence type="ECO:0000313" key="2">
    <source>
        <dbReference type="Proteomes" id="UP001352852"/>
    </source>
</evidence>
<comment type="caution">
    <text evidence="1">The sequence shown here is derived from an EMBL/GenBank/DDBJ whole genome shotgun (WGS) entry which is preliminary data.</text>
</comment>
<dbReference type="Proteomes" id="UP001352852">
    <property type="component" value="Unassembled WGS sequence"/>
</dbReference>
<evidence type="ECO:0000313" key="1">
    <source>
        <dbReference type="EMBL" id="MED6274827.1"/>
    </source>
</evidence>
<reference evidence="1 2" key="1">
    <citation type="submission" date="2021-06" db="EMBL/GenBank/DDBJ databases">
        <authorList>
            <person name="Palmer J.M."/>
        </authorList>
    </citation>
    <scope>NUCLEOTIDE SEQUENCE [LARGE SCALE GENOMIC DNA]</scope>
    <source>
        <strain evidence="1 2">CL_MEX2019</strain>
        <tissue evidence="1">Muscle</tissue>
    </source>
</reference>
<dbReference type="EMBL" id="JAHUTJ010026511">
    <property type="protein sequence ID" value="MED6274827.1"/>
    <property type="molecule type" value="Genomic_DNA"/>
</dbReference>
<organism evidence="1 2">
    <name type="scientific">Characodon lateralis</name>
    <dbReference type="NCBI Taxonomy" id="208331"/>
    <lineage>
        <taxon>Eukaryota</taxon>
        <taxon>Metazoa</taxon>
        <taxon>Chordata</taxon>
        <taxon>Craniata</taxon>
        <taxon>Vertebrata</taxon>
        <taxon>Euteleostomi</taxon>
        <taxon>Actinopterygii</taxon>
        <taxon>Neopterygii</taxon>
        <taxon>Teleostei</taxon>
        <taxon>Neoteleostei</taxon>
        <taxon>Acanthomorphata</taxon>
        <taxon>Ovalentaria</taxon>
        <taxon>Atherinomorphae</taxon>
        <taxon>Cyprinodontiformes</taxon>
        <taxon>Goodeidae</taxon>
        <taxon>Characodon</taxon>
    </lineage>
</organism>
<accession>A0ABU7DI98</accession>